<dbReference type="Pfam" id="PF02666">
    <property type="entry name" value="PS_Dcarbxylase"/>
    <property type="match status" value="1"/>
</dbReference>
<proteinExistence type="predicted"/>
<dbReference type="GO" id="GO:0008654">
    <property type="term" value="P:phospholipid biosynthetic process"/>
    <property type="evidence" value="ECO:0007669"/>
    <property type="project" value="UniProtKB-KW"/>
</dbReference>
<dbReference type="EMBL" id="DQWQ01000116">
    <property type="protein sequence ID" value="HDD35694.1"/>
    <property type="molecule type" value="Genomic_DNA"/>
</dbReference>
<dbReference type="InterPro" id="IPR003817">
    <property type="entry name" value="PS_Dcarbxylase"/>
</dbReference>
<keyword evidence="1" id="KW-1003">Cell membrane</keyword>
<evidence type="ECO:0008006" key="12">
    <source>
        <dbReference type="Google" id="ProtNLM"/>
    </source>
</evidence>
<evidence type="ECO:0000256" key="4">
    <source>
        <dbReference type="ARBA" id="ARBA00023098"/>
    </source>
</evidence>
<evidence type="ECO:0000256" key="10">
    <source>
        <dbReference type="ARBA" id="ARBA00023317"/>
    </source>
</evidence>
<dbReference type="InterPro" id="IPR033175">
    <property type="entry name" value="PSD-A"/>
</dbReference>
<evidence type="ECO:0000256" key="3">
    <source>
        <dbReference type="ARBA" id="ARBA00022793"/>
    </source>
</evidence>
<dbReference type="PANTHER" id="PTHR35809">
    <property type="entry name" value="ARCHAETIDYLSERINE DECARBOXYLASE PROENZYME-RELATED"/>
    <property type="match status" value="1"/>
</dbReference>
<reference evidence="11" key="1">
    <citation type="journal article" date="2020" name="mSystems">
        <title>Genome- and Community-Level Interaction Insights into Carbon Utilization and Element Cycling Functions of Hydrothermarchaeota in Hydrothermal Sediment.</title>
        <authorList>
            <person name="Zhou Z."/>
            <person name="Liu Y."/>
            <person name="Xu W."/>
            <person name="Pan J."/>
            <person name="Luo Z.H."/>
            <person name="Li M."/>
        </authorList>
    </citation>
    <scope>NUCLEOTIDE SEQUENCE [LARGE SCALE GENOMIC DNA]</scope>
    <source>
        <strain evidence="11">HyVt-113</strain>
    </source>
</reference>
<keyword evidence="5" id="KW-0472">Membrane</keyword>
<keyword evidence="3" id="KW-0210">Decarboxylase</keyword>
<evidence type="ECO:0000256" key="6">
    <source>
        <dbReference type="ARBA" id="ARBA00023145"/>
    </source>
</evidence>
<name>A0A7V0IAI1_DESA2</name>
<keyword evidence="8" id="KW-0456">Lyase</keyword>
<sequence length="85" mass="9723">MENESNTIFFSTKEGEQFIVVQIAGILARRIICHLKSDQWVRKGEKIGMICFGSKVDLYLPMTVRMNSLLGKRVKAGQTILGYWE</sequence>
<keyword evidence="2" id="KW-0444">Lipid biosynthesis</keyword>
<evidence type="ECO:0000256" key="8">
    <source>
        <dbReference type="ARBA" id="ARBA00023239"/>
    </source>
</evidence>
<dbReference type="GO" id="GO:0004609">
    <property type="term" value="F:phosphatidylserine decarboxylase activity"/>
    <property type="evidence" value="ECO:0007669"/>
    <property type="project" value="InterPro"/>
</dbReference>
<keyword evidence="10" id="KW-0670">Pyruvate</keyword>
<evidence type="ECO:0000256" key="7">
    <source>
        <dbReference type="ARBA" id="ARBA00023209"/>
    </source>
</evidence>
<evidence type="ECO:0000313" key="11">
    <source>
        <dbReference type="EMBL" id="HDD35694.1"/>
    </source>
</evidence>
<keyword evidence="7" id="KW-0594">Phospholipid biosynthesis</keyword>
<dbReference type="AlphaFoldDB" id="A0A7V0IAI1"/>
<evidence type="ECO:0000256" key="2">
    <source>
        <dbReference type="ARBA" id="ARBA00022516"/>
    </source>
</evidence>
<dbReference type="PANTHER" id="PTHR35809:SF1">
    <property type="entry name" value="ARCHAETIDYLSERINE DECARBOXYLASE PROENZYME-RELATED"/>
    <property type="match status" value="1"/>
</dbReference>
<keyword evidence="4" id="KW-0443">Lipid metabolism</keyword>
<gene>
    <name evidence="11" type="ORF">ENF30_02720</name>
</gene>
<keyword evidence="6" id="KW-0865">Zymogen</keyword>
<evidence type="ECO:0000256" key="9">
    <source>
        <dbReference type="ARBA" id="ARBA00023264"/>
    </source>
</evidence>
<comment type="caution">
    <text evidence="11">The sequence shown here is derived from an EMBL/GenBank/DDBJ whole genome shotgun (WGS) entry which is preliminary data.</text>
</comment>
<keyword evidence="9" id="KW-1208">Phospholipid metabolism</keyword>
<evidence type="ECO:0000256" key="5">
    <source>
        <dbReference type="ARBA" id="ARBA00023136"/>
    </source>
</evidence>
<accession>A0A7V0IAI1</accession>
<organism evidence="11">
    <name type="scientific">Desulfofervidus auxilii</name>
    <dbReference type="NCBI Taxonomy" id="1621989"/>
    <lineage>
        <taxon>Bacteria</taxon>
        <taxon>Pseudomonadati</taxon>
        <taxon>Thermodesulfobacteriota</taxon>
        <taxon>Candidatus Desulfofervidia</taxon>
        <taxon>Candidatus Desulfofervidales</taxon>
        <taxon>Candidatus Desulfofervidaceae</taxon>
        <taxon>Candidatus Desulfofervidus</taxon>
    </lineage>
</organism>
<evidence type="ECO:0000256" key="1">
    <source>
        <dbReference type="ARBA" id="ARBA00022475"/>
    </source>
</evidence>
<dbReference type="Proteomes" id="UP000885706">
    <property type="component" value="Unassembled WGS sequence"/>
</dbReference>
<protein>
    <recommendedName>
        <fullName evidence="12">Phosphatidylserine decarboxylase family protein</fullName>
    </recommendedName>
</protein>